<evidence type="ECO:0000313" key="4">
    <source>
        <dbReference type="Proteomes" id="UP000076632"/>
    </source>
</evidence>
<proteinExistence type="predicted"/>
<dbReference type="InParanoid" id="A0A165HK56"/>
<dbReference type="OMA" id="RRQTHEA"/>
<dbReference type="STRING" id="1328760.A0A165HK56"/>
<protein>
    <recommendedName>
        <fullName evidence="2">Nucleolar 27S pre-rRNA processing Urb2/Npa2 C-terminal domain-containing protein</fullName>
    </recommendedName>
</protein>
<keyword evidence="4" id="KW-1185">Reference proteome</keyword>
<name>A0A165HK56_XYLHT</name>
<dbReference type="Proteomes" id="UP000076632">
    <property type="component" value="Unassembled WGS sequence"/>
</dbReference>
<organism evidence="3 4">
    <name type="scientific">Xylona heveae (strain CBS 132557 / TC161)</name>
    <dbReference type="NCBI Taxonomy" id="1328760"/>
    <lineage>
        <taxon>Eukaryota</taxon>
        <taxon>Fungi</taxon>
        <taxon>Dikarya</taxon>
        <taxon>Ascomycota</taxon>
        <taxon>Pezizomycotina</taxon>
        <taxon>Xylonomycetes</taxon>
        <taxon>Xylonales</taxon>
        <taxon>Xylonaceae</taxon>
        <taxon>Xylona</taxon>
    </lineage>
</organism>
<gene>
    <name evidence="3" type="ORF">L228DRAFT_267615</name>
</gene>
<reference evidence="3 4" key="1">
    <citation type="journal article" date="2016" name="Fungal Biol.">
        <title>The genome of Xylona heveae provides a window into fungal endophytism.</title>
        <authorList>
            <person name="Gazis R."/>
            <person name="Kuo A."/>
            <person name="Riley R."/>
            <person name="LaButti K."/>
            <person name="Lipzen A."/>
            <person name="Lin J."/>
            <person name="Amirebrahimi M."/>
            <person name="Hesse C.N."/>
            <person name="Spatafora J.W."/>
            <person name="Henrissat B."/>
            <person name="Hainaut M."/>
            <person name="Grigoriev I.V."/>
            <person name="Hibbett D.S."/>
        </authorList>
    </citation>
    <scope>NUCLEOTIDE SEQUENCE [LARGE SCALE GENOMIC DNA]</scope>
    <source>
        <strain evidence="3 4">TC161</strain>
    </source>
</reference>
<dbReference type="InterPro" id="IPR052609">
    <property type="entry name" value="Ribosome_Biogenesis_Reg"/>
</dbReference>
<dbReference type="OrthoDB" id="160374at2759"/>
<dbReference type="GO" id="GO:0005730">
    <property type="term" value="C:nucleolus"/>
    <property type="evidence" value="ECO:0007669"/>
    <property type="project" value="TreeGrafter"/>
</dbReference>
<feature type="domain" description="Nucleolar 27S pre-rRNA processing Urb2/Npa2 C-terminal" evidence="2">
    <location>
        <begin position="1297"/>
        <end position="1530"/>
    </location>
</feature>
<dbReference type="PANTHER" id="PTHR15682:SF2">
    <property type="entry name" value="UNHEALTHY RIBOSOME BIOGENESIS PROTEIN 2 HOMOLOG"/>
    <property type="match status" value="1"/>
</dbReference>
<evidence type="ECO:0000256" key="1">
    <source>
        <dbReference type="SAM" id="MobiDB-lite"/>
    </source>
</evidence>
<dbReference type="PANTHER" id="PTHR15682">
    <property type="entry name" value="UNHEALTHY RIBOSOME BIOGENESIS PROTEIN 2 HOMOLOG"/>
    <property type="match status" value="1"/>
</dbReference>
<sequence length="1531" mass="169799">MAPMSVDWQESVSSYQALVNLERSTASVQDQLAAASSIIKLENENENFNGSNEDAHEREIRFWAREEWILRWILSKLSTNKGAGDIWRTEPRSWLLLRRVARRLPVRSAARLLISHNFCHRIEEALLAASTQSQASDGAETVHKLSKKRKRPSRGAEVASGAPSPSRHDERILLLSVASAVTCVIGLADAFEGPDEEDNLNREYMKSVLRVDVPTGARILGSAFTVANELLKRESGGEDIPQSLQSMVEIWHHRYVDVGDKAGRVSNDAFANFALTPAIALLNTCHRLLQNSPETRQIIEVLEGLIAIHIFLPARANFLDSVGTNASNVETKANKNAGDKLLQLPDLLSPVQSQTNDTAHSEGNPQTECALTGVIPTLFELSLRSLPAYGPRWRVSEAAWLQNVFNTLLATIGLPLGSTSKPALNDKHLATIKHMLQIALEYNVSIDTQTLREITLSFTGLVSDEGQKDVHWAIISQILKLDVNVFLAPEPVAAKEPEEPGANGSLVDILFSRITERGQDSEMGASANSKTIRTSIVLPLMEEFARGRDLNGYLERWRAQLFHFYRNSTNFGGEKRKKSRKIVSVWEHDDLTRQLKQLLEGSLTATQILRELQTFRSRVNIDLADLNNPDTIADVMSSVVVMEAVLSSVTQEETVDTLSASVITSYETFLQLLALDAHELTEMRWRLYRSITKIQLQWSLAFSASSPAVVEDASGHNSRLLKGAIKSAAKLIKKFASKDSISFKYLFKNLEALEAFRFLSTLPYILPSQNHHKPLAIEAFNSAAAQVTDFIERISGHAENEDNTLSCWLGETEKLTHASAVALGFTLPLVESPAFLLKLISEVRIKLLSILYKLARKEGMWSQEKSWNTNGLSFLRVWEALLNDDSLLNDPSMKAELSSIISSTSNKSIQGKGGNDRQENATFLAECYLKTPLSVLHRHQREEALNVIYENYLEARPMGVNKQRSLYMSSMVKLMRLPNPSSKIATIPDAPWKLAESIGGEVLAEDATLCLLIEELQKLNLEHLISTRDQPRSRQYLTATLERVNRQINQNQNLSNKVGIVTLITTTLSVFNAYRSELQSTTNTELLPVIQTWLQSLMLNLSTLVKTFAHSGIPDTLIVSRCIIQGIVALIDASEDAGIRTNVAILGKEALALAEARSQAGLTGNFSTEADYLALLIRLYEVIVRANGDDIAIHQSLGSHLLSKDLMEVEQDSILNSFRLSSRNLSVEKKLSLLDNLRRGALDGHSSSQLLLLKTLIDDIDDYNQGTGRLGNELLVTFFNISKDLNSTISYEHFSSSMDCLEIMARKRGFPMSQWNIDSLIGSLNAITSSTGPRLPAERAGPIFLKICHLLNTFMSLHRTKLGGRFHLLVTLMQNLLQCLLIPGGKPGSSMPSAGLPPWCVGGQSVASASMGTACAEGYARLLSTLCEPTVSQVTGSRTRAKHELNDEVRKAKATVAKYLPYLLMKYIECQLRTRVSAEQKAALSPGFHTAFGLLSPESLRALNAAMDSSSRAIFKSLYEDYRRFGRWQEE</sequence>
<dbReference type="InterPro" id="IPR018849">
    <property type="entry name" value="Urb2/Npa2_C"/>
</dbReference>
<dbReference type="RefSeq" id="XP_018189190.1">
    <property type="nucleotide sequence ID" value="XM_018335004.1"/>
</dbReference>
<feature type="region of interest" description="Disordered" evidence="1">
    <location>
        <begin position="137"/>
        <end position="166"/>
    </location>
</feature>
<dbReference type="GO" id="GO:0042254">
    <property type="term" value="P:ribosome biogenesis"/>
    <property type="evidence" value="ECO:0007669"/>
    <property type="project" value="TreeGrafter"/>
</dbReference>
<evidence type="ECO:0000259" key="2">
    <source>
        <dbReference type="Pfam" id="PF10441"/>
    </source>
</evidence>
<dbReference type="Pfam" id="PF10441">
    <property type="entry name" value="Urb2"/>
    <property type="match status" value="1"/>
</dbReference>
<dbReference type="GeneID" id="28900141"/>
<accession>A0A165HK56</accession>
<dbReference type="EMBL" id="KV407457">
    <property type="protein sequence ID" value="KZF23635.1"/>
    <property type="molecule type" value="Genomic_DNA"/>
</dbReference>
<evidence type="ECO:0000313" key="3">
    <source>
        <dbReference type="EMBL" id="KZF23635.1"/>
    </source>
</evidence>
<feature type="compositionally biased region" description="Basic residues" evidence="1">
    <location>
        <begin position="144"/>
        <end position="153"/>
    </location>
</feature>